<evidence type="ECO:0000313" key="1">
    <source>
        <dbReference type="EMBL" id="AMM54196.1"/>
    </source>
</evidence>
<reference evidence="3" key="1">
    <citation type="submission" date="2015-02" db="EMBL/GenBank/DDBJ databases">
        <title>Pyrococcus kukulkanii sp. nov., a novel hyperthermophilic archaeon isolated from a deep-sea hydrothermal vent at the Guaymas Basin.</title>
        <authorList>
            <person name="Oger P.M."/>
            <person name="Callac N."/>
            <person name="Jebbar M."/>
            <person name="Godfroy A."/>
        </authorList>
    </citation>
    <scope>NUCLEOTIDE SEQUENCE [LARGE SCALE GENOMIC DNA]</scope>
    <source>
        <strain evidence="3">NCB100</strain>
    </source>
</reference>
<dbReference type="RefSeq" id="WP_068322608.1">
    <property type="nucleotide sequence ID" value="NZ_CP010835.1"/>
</dbReference>
<dbReference type="EMBL" id="CP010835">
    <property type="protein sequence ID" value="AMM54196.1"/>
    <property type="molecule type" value="Genomic_DNA"/>
</dbReference>
<reference evidence="1 3" key="2">
    <citation type="journal article" date="2016" name="Int. J. Syst. Evol. Microbiol.">
        <title>Pyrococcus kukulkanii sp. nov., a hyperthermophilic, piezophilic archaeon isolated from a deep-sea hydrothermal vent.</title>
        <authorList>
            <person name="Callac N."/>
            <person name="Oger P."/>
            <person name="Lesongeur F."/>
            <person name="Rattray J.E."/>
            <person name="Vannier P."/>
            <person name="Michoud G."/>
            <person name="Beauverger M."/>
            <person name="Gayet N."/>
            <person name="Rouxel O."/>
            <person name="Jebbar M."/>
            <person name="Godfroy A."/>
        </authorList>
    </citation>
    <scope>NUCLEOTIDE SEQUENCE [LARGE SCALE GENOMIC DNA]</scope>
    <source>
        <strain evidence="1 3">NCB100</strain>
    </source>
</reference>
<evidence type="ECO:0000313" key="4">
    <source>
        <dbReference type="Proteomes" id="UP001571980"/>
    </source>
</evidence>
<gene>
    <name evidence="2" type="ORF">P8X34_06830</name>
    <name evidence="1" type="ORF">TQ32_06680</name>
</gene>
<dbReference type="Proteomes" id="UP000070587">
    <property type="component" value="Chromosome"/>
</dbReference>
<dbReference type="PATRIC" id="fig|1609559.3.peg.1405"/>
<organism evidence="1 3">
    <name type="scientific">Pyrococcus kukulkanii</name>
    <dbReference type="NCBI Taxonomy" id="1609559"/>
    <lineage>
        <taxon>Archaea</taxon>
        <taxon>Methanobacteriati</taxon>
        <taxon>Methanobacteriota</taxon>
        <taxon>Thermococci</taxon>
        <taxon>Thermococcales</taxon>
        <taxon>Thermococcaceae</taxon>
        <taxon>Pyrococcus</taxon>
    </lineage>
</organism>
<proteinExistence type="predicted"/>
<dbReference type="EMBL" id="JARRIG010000004">
    <property type="protein sequence ID" value="MFA4804449.1"/>
    <property type="molecule type" value="Genomic_DNA"/>
</dbReference>
<evidence type="ECO:0000313" key="3">
    <source>
        <dbReference type="Proteomes" id="UP000070587"/>
    </source>
</evidence>
<dbReference type="STRING" id="1609559.TQ32_06680"/>
<reference evidence="2 4" key="3">
    <citation type="submission" date="2023-03" db="EMBL/GenBank/DDBJ databases">
        <title>Speciation in Pyrococcus: adaptation to high temperature as a mechanism.</title>
        <authorList>
            <person name="Gu J."/>
        </authorList>
    </citation>
    <scope>NUCLEOTIDE SEQUENCE [LARGE SCALE GENOMIC DNA]</scope>
    <source>
        <strain evidence="2 4">LMOA34</strain>
    </source>
</reference>
<name>A0A127BC17_9EURY</name>
<accession>A0A127BC17</accession>
<dbReference type="AlphaFoldDB" id="A0A127BC17"/>
<evidence type="ECO:0000313" key="2">
    <source>
        <dbReference type="EMBL" id="MFA4804449.1"/>
    </source>
</evidence>
<dbReference type="GeneID" id="28491505"/>
<protein>
    <submittedName>
        <fullName evidence="1">Uncharacterized protein</fullName>
    </submittedName>
</protein>
<sequence>MVDVTNALLEVRPYVEYYQRLKELVESISKESSTIEELIIKLEDIEKQSEEPFKTDIRILLNHLRSLR</sequence>
<dbReference type="Proteomes" id="UP001571980">
    <property type="component" value="Unassembled WGS sequence"/>
</dbReference>
<keyword evidence="4" id="KW-1185">Reference proteome</keyword>
<dbReference type="KEGG" id="pyc:TQ32_06680"/>